<proteinExistence type="predicted"/>
<organism evidence="2 3">
    <name type="scientific">Shewanella septentrionalis</name>
    <dbReference type="NCBI Taxonomy" id="2952223"/>
    <lineage>
        <taxon>Bacteria</taxon>
        <taxon>Pseudomonadati</taxon>
        <taxon>Pseudomonadota</taxon>
        <taxon>Gammaproteobacteria</taxon>
        <taxon>Alteromonadales</taxon>
        <taxon>Shewanellaceae</taxon>
        <taxon>Shewanella</taxon>
    </lineage>
</organism>
<evidence type="ECO:0000313" key="3">
    <source>
        <dbReference type="Proteomes" id="UP001155604"/>
    </source>
</evidence>
<evidence type="ECO:0000256" key="1">
    <source>
        <dbReference type="SAM" id="MobiDB-lite"/>
    </source>
</evidence>
<gene>
    <name evidence="2" type="ORF">NE536_15945</name>
</gene>
<protein>
    <submittedName>
        <fullName evidence="2">Uncharacterized protein</fullName>
    </submittedName>
</protein>
<accession>A0A9X2WWC0</accession>
<evidence type="ECO:0000313" key="2">
    <source>
        <dbReference type="EMBL" id="MCT7946854.1"/>
    </source>
</evidence>
<comment type="caution">
    <text evidence="2">The sequence shown here is derived from an EMBL/GenBank/DDBJ whole genome shotgun (WGS) entry which is preliminary data.</text>
</comment>
<dbReference type="AlphaFoldDB" id="A0A9X2WWC0"/>
<dbReference type="EMBL" id="JAMTCC010000028">
    <property type="protein sequence ID" value="MCT7946854.1"/>
    <property type="molecule type" value="Genomic_DNA"/>
</dbReference>
<sequence length="278" mass="30065">MKILVVFILIAVGVFLFLRAQRLAKEEQEAMKPKSTTVKPVVPTEELPISSAAEPEPVEPEPVELVEDTRVVEVEPVIEVEAELMPRETDDPANISVALDTDIIEVDIPAAHNEESVIILGTTPTDEQADVKTEAEPASSTRSEVGAPGAWANVTLVRAFEEYQGATSASARYTALQNMVAECYKQRKSADYLNYGAQLAEEYVALFKAASAEQGKDTELKSSGFLHLATLLNDTQAFDAAIVICRKALELGLSDGTVTGFEGRINRIEKAQAKATTA</sequence>
<dbReference type="RefSeq" id="WP_261273297.1">
    <property type="nucleotide sequence ID" value="NZ_JAMTCC010000028.1"/>
</dbReference>
<reference evidence="2" key="1">
    <citation type="journal article" date="2023" name="Int. J. Syst. Evol. Microbiol.">
        <title>&lt;i&gt;Shewanella septentrionalis&lt;/i&gt; sp. nov. and &lt;i&gt;Shewanella holmiensis&lt;/i&gt; sp. nov., isolated from Baltic Sea water and sediments.</title>
        <authorList>
            <person name="Martin-Rodriguez A.J."/>
            <person name="Thorell K."/>
            <person name="Joffre E."/>
            <person name="Jensie-Markopoulos S."/>
            <person name="Moore E.R.B."/>
            <person name="Sjoling A."/>
        </authorList>
    </citation>
    <scope>NUCLEOTIDE SEQUENCE</scope>
    <source>
        <strain evidence="2">SP1W3</strain>
    </source>
</reference>
<name>A0A9X2WWC0_9GAMM</name>
<keyword evidence="3" id="KW-1185">Reference proteome</keyword>
<dbReference type="Proteomes" id="UP001155604">
    <property type="component" value="Unassembled WGS sequence"/>
</dbReference>
<feature type="region of interest" description="Disordered" evidence="1">
    <location>
        <begin position="28"/>
        <end position="61"/>
    </location>
</feature>